<evidence type="ECO:0000256" key="1">
    <source>
        <dbReference type="ARBA" id="ARBA00022801"/>
    </source>
</evidence>
<dbReference type="InterPro" id="IPR008928">
    <property type="entry name" value="6-hairpin_glycosidase_sf"/>
</dbReference>
<feature type="chain" id="PRO_5005856717" evidence="2">
    <location>
        <begin position="25"/>
        <end position="441"/>
    </location>
</feature>
<keyword evidence="4" id="KW-1185">Reference proteome</keyword>
<dbReference type="GO" id="GO:0016787">
    <property type="term" value="F:hydrolase activity"/>
    <property type="evidence" value="ECO:0007669"/>
    <property type="project" value="UniProtKB-KW"/>
</dbReference>
<dbReference type="AlphaFoldDB" id="A0A0N0NJN3"/>
<dbReference type="Pfam" id="PF07470">
    <property type="entry name" value="Glyco_hydro_88"/>
    <property type="match status" value="1"/>
</dbReference>
<organism evidence="3 4">
    <name type="scientific">Cyphellophora attinorum</name>
    <dbReference type="NCBI Taxonomy" id="1664694"/>
    <lineage>
        <taxon>Eukaryota</taxon>
        <taxon>Fungi</taxon>
        <taxon>Dikarya</taxon>
        <taxon>Ascomycota</taxon>
        <taxon>Pezizomycotina</taxon>
        <taxon>Eurotiomycetes</taxon>
        <taxon>Chaetothyriomycetidae</taxon>
        <taxon>Chaetothyriales</taxon>
        <taxon>Cyphellophoraceae</taxon>
        <taxon>Cyphellophora</taxon>
    </lineage>
</organism>
<sequence length="441" mass="48126">MAPILQLSTAALSLCVSLIAWLRSKPSNPFSTADIEPFHISHYLSNNTIRSWEQGVWTQALLEVHNPELTVFATNPFPHGRLPMVPCDLHSVPGLASAAAYTQVNGTLLCDGGGSPADPASLGTQAVLLSSRDPCQTRPAFPSAEAFRDAAKSQAEYLLHNATKFHINETHAATSHRDEPPELWGDFVYTVPPFMAYYGVAVESAEYLDYAVRECQLYNEALATDVRLASGAQCSGLWRHIVSEPRQLPKDVCCTDPYVWLTSNAWAIAGMTRVLASLKPWTTTRLRSWSDDGRSFDRDAAIASLTNIIKDMLNCLILQTRGDDSDLLKNYLDGPGSASSAWAFGDAAGTALVTSAVYRLATLLPEVFAKPEYMTWADRNLFAVAKHVHQDGRVGPVAQINGVPSTKAVDTTSEGQSMALLLYAARRDFLRARGWLGRLGL</sequence>
<name>A0A0N0NJN3_9EURO</name>
<keyword evidence="2" id="KW-0732">Signal</keyword>
<reference evidence="3 4" key="1">
    <citation type="submission" date="2015-06" db="EMBL/GenBank/DDBJ databases">
        <title>Draft genome of the ant-associated black yeast Phialophora attae CBS 131958.</title>
        <authorList>
            <person name="Moreno L.F."/>
            <person name="Stielow B.J."/>
            <person name="de Hoog S."/>
            <person name="Vicente V.A."/>
            <person name="Weiss V.A."/>
            <person name="de Vries M."/>
            <person name="Cruz L.M."/>
            <person name="Souza E.M."/>
        </authorList>
    </citation>
    <scope>NUCLEOTIDE SEQUENCE [LARGE SCALE GENOMIC DNA]</scope>
    <source>
        <strain evidence="3 4">CBS 131958</strain>
    </source>
</reference>
<dbReference type="OrthoDB" id="4138492at2759"/>
<dbReference type="InterPro" id="IPR012341">
    <property type="entry name" value="6hp_glycosidase-like_sf"/>
</dbReference>
<dbReference type="Proteomes" id="UP000038010">
    <property type="component" value="Unassembled WGS sequence"/>
</dbReference>
<dbReference type="Gene3D" id="1.50.10.10">
    <property type="match status" value="1"/>
</dbReference>
<gene>
    <name evidence="3" type="ORF">AB675_3704</name>
</gene>
<evidence type="ECO:0000313" key="3">
    <source>
        <dbReference type="EMBL" id="KPI37088.1"/>
    </source>
</evidence>
<dbReference type="VEuPathDB" id="FungiDB:AB675_3704"/>
<accession>A0A0N0NJN3</accession>
<dbReference type="EMBL" id="LFJN01000026">
    <property type="protein sequence ID" value="KPI37088.1"/>
    <property type="molecule type" value="Genomic_DNA"/>
</dbReference>
<dbReference type="GO" id="GO:0005975">
    <property type="term" value="P:carbohydrate metabolic process"/>
    <property type="evidence" value="ECO:0007669"/>
    <property type="project" value="InterPro"/>
</dbReference>
<dbReference type="PANTHER" id="PTHR41814:SF1">
    <property type="entry name" value="CELLULASE"/>
    <property type="match status" value="1"/>
</dbReference>
<comment type="caution">
    <text evidence="3">The sequence shown here is derived from an EMBL/GenBank/DDBJ whole genome shotgun (WGS) entry which is preliminary data.</text>
</comment>
<dbReference type="PANTHER" id="PTHR41814">
    <property type="entry name" value="EXPRESSED PROTEIN"/>
    <property type="match status" value="1"/>
</dbReference>
<protein>
    <submittedName>
        <fullName evidence="3">Uncharacterized protein</fullName>
    </submittedName>
</protein>
<evidence type="ECO:0000256" key="2">
    <source>
        <dbReference type="SAM" id="SignalP"/>
    </source>
</evidence>
<evidence type="ECO:0000313" key="4">
    <source>
        <dbReference type="Proteomes" id="UP000038010"/>
    </source>
</evidence>
<dbReference type="RefSeq" id="XP_017997051.1">
    <property type="nucleotide sequence ID" value="XM_018143779.1"/>
</dbReference>
<dbReference type="InterPro" id="IPR010905">
    <property type="entry name" value="Glyco_hydro_88"/>
</dbReference>
<dbReference type="SUPFAM" id="SSF48208">
    <property type="entry name" value="Six-hairpin glycosidases"/>
    <property type="match status" value="1"/>
</dbReference>
<keyword evidence="1" id="KW-0378">Hydrolase</keyword>
<proteinExistence type="predicted"/>
<dbReference type="GeneID" id="28735659"/>
<feature type="signal peptide" evidence="2">
    <location>
        <begin position="1"/>
        <end position="24"/>
    </location>
</feature>